<dbReference type="CDD" id="cd00093">
    <property type="entry name" value="HTH_XRE"/>
    <property type="match status" value="1"/>
</dbReference>
<dbReference type="Proteomes" id="UP001500839">
    <property type="component" value="Unassembled WGS sequence"/>
</dbReference>
<proteinExistence type="predicted"/>
<evidence type="ECO:0000313" key="2">
    <source>
        <dbReference type="EMBL" id="GAA4802984.1"/>
    </source>
</evidence>
<sequence length="120" mass="13103">MTALTQIPEPWNQAMKVAGAVNPQSGEASLNQLAKMAGTYASTLSRMVRGDYRREGASPEVIAKVAVALDKAPSEVAGWLNIEWAAEGPWTPPPGADLMDTRQRQAVEEIIRVFIRDARR</sequence>
<organism evidence="2 3">
    <name type="scientific">Tomitella cavernea</name>
    <dbReference type="NCBI Taxonomy" id="1387982"/>
    <lineage>
        <taxon>Bacteria</taxon>
        <taxon>Bacillati</taxon>
        <taxon>Actinomycetota</taxon>
        <taxon>Actinomycetes</taxon>
        <taxon>Mycobacteriales</taxon>
        <taxon>Tomitella</taxon>
    </lineage>
</organism>
<name>A0ABP9C2T3_9ACTN</name>
<protein>
    <recommendedName>
        <fullName evidence="1">HTH cro/C1-type domain-containing protein</fullName>
    </recommendedName>
</protein>
<evidence type="ECO:0000313" key="3">
    <source>
        <dbReference type="Proteomes" id="UP001500839"/>
    </source>
</evidence>
<dbReference type="PROSITE" id="PS50943">
    <property type="entry name" value="HTH_CROC1"/>
    <property type="match status" value="1"/>
</dbReference>
<feature type="domain" description="HTH cro/C1-type" evidence="1">
    <location>
        <begin position="29"/>
        <end position="76"/>
    </location>
</feature>
<accession>A0ABP9C2T3</accession>
<dbReference type="InterPro" id="IPR010982">
    <property type="entry name" value="Lambda_DNA-bd_dom_sf"/>
</dbReference>
<dbReference type="SUPFAM" id="SSF47413">
    <property type="entry name" value="lambda repressor-like DNA-binding domains"/>
    <property type="match status" value="1"/>
</dbReference>
<dbReference type="EMBL" id="BAABKQ010000001">
    <property type="protein sequence ID" value="GAA4802984.1"/>
    <property type="molecule type" value="Genomic_DNA"/>
</dbReference>
<keyword evidence="3" id="KW-1185">Reference proteome</keyword>
<dbReference type="InterPro" id="IPR001387">
    <property type="entry name" value="Cro/C1-type_HTH"/>
</dbReference>
<evidence type="ECO:0000259" key="1">
    <source>
        <dbReference type="PROSITE" id="PS50943"/>
    </source>
</evidence>
<comment type="caution">
    <text evidence="2">The sequence shown here is derived from an EMBL/GenBank/DDBJ whole genome shotgun (WGS) entry which is preliminary data.</text>
</comment>
<gene>
    <name evidence="2" type="ORF">GCM10023353_01370</name>
</gene>
<dbReference type="RefSeq" id="WP_200173932.1">
    <property type="nucleotide sequence ID" value="NZ_BAABKQ010000001.1"/>
</dbReference>
<reference evidence="3" key="1">
    <citation type="journal article" date="2019" name="Int. J. Syst. Evol. Microbiol.">
        <title>The Global Catalogue of Microorganisms (GCM) 10K type strain sequencing project: providing services to taxonomists for standard genome sequencing and annotation.</title>
        <authorList>
            <consortium name="The Broad Institute Genomics Platform"/>
            <consortium name="The Broad Institute Genome Sequencing Center for Infectious Disease"/>
            <person name="Wu L."/>
            <person name="Ma J."/>
        </authorList>
    </citation>
    <scope>NUCLEOTIDE SEQUENCE [LARGE SCALE GENOMIC DNA]</scope>
    <source>
        <strain evidence="3">JCM 18542</strain>
    </source>
</reference>